<sequence>MSLYSRRHVLVGAGIAVSLAGCVDSVPLNSSGETSSDLSVSLPPDDRLSAEEVVEATDESVVEYGHNGFWGLAESQPEHELEITAGWMFKDLFADDDINSRHIALLYEFPEDDFEGKTQYSLWTWGLVDPPTDETVTELAFELQLPSVLRMIDHSPKGTSGDDRIPVGFDNPEAATVVDGAPQIHYRHSQENIALDVGDSSFGWGGSYRVAVETSRVPLSLTTATVLSSETPDVDVFENIEWTTSIRIE</sequence>
<dbReference type="EMBL" id="CP003929">
    <property type="protein sequence ID" value="AGB37929.1"/>
    <property type="molecule type" value="Genomic_DNA"/>
</dbReference>
<dbReference type="Proteomes" id="UP000010878">
    <property type="component" value="Chromosome"/>
</dbReference>
<dbReference type="RefSeq" id="WP_015321372.1">
    <property type="nucleotide sequence ID" value="NC_019974.1"/>
</dbReference>
<gene>
    <name evidence="1" type="ORF">Natoc_2145</name>
</gene>
<evidence type="ECO:0000313" key="2">
    <source>
        <dbReference type="Proteomes" id="UP000010878"/>
    </source>
</evidence>
<name>L0K0R3_9EURY</name>
<protein>
    <submittedName>
        <fullName evidence="1">Uncharacterized protein</fullName>
    </submittedName>
</protein>
<organism evidence="1 2">
    <name type="scientific">Natronococcus occultus SP4</name>
    <dbReference type="NCBI Taxonomy" id="694430"/>
    <lineage>
        <taxon>Archaea</taxon>
        <taxon>Methanobacteriati</taxon>
        <taxon>Methanobacteriota</taxon>
        <taxon>Stenosarchaea group</taxon>
        <taxon>Halobacteria</taxon>
        <taxon>Halobacteriales</taxon>
        <taxon>Natrialbaceae</taxon>
        <taxon>Natronococcus</taxon>
    </lineage>
</organism>
<dbReference type="PROSITE" id="PS51257">
    <property type="entry name" value="PROKAR_LIPOPROTEIN"/>
    <property type="match status" value="1"/>
</dbReference>
<reference evidence="1 2" key="1">
    <citation type="submission" date="2012-11" db="EMBL/GenBank/DDBJ databases">
        <title>FINISHED of Natronococcus occultus SP4, DSM 3396.</title>
        <authorList>
            <consortium name="DOE Joint Genome Institute"/>
            <person name="Eisen J."/>
            <person name="Huntemann M."/>
            <person name="Wei C.-L."/>
            <person name="Han J."/>
            <person name="Detter J.C."/>
            <person name="Han C."/>
            <person name="Tapia R."/>
            <person name="Chen A."/>
            <person name="Kyrpides N."/>
            <person name="Mavromatis K."/>
            <person name="Markowitz V."/>
            <person name="Szeto E."/>
            <person name="Ivanova N."/>
            <person name="Mikhailova N."/>
            <person name="Ovchinnikova G."/>
            <person name="Pagani I."/>
            <person name="Pati A."/>
            <person name="Goodwin L."/>
            <person name="Nordberg H.P."/>
            <person name="Cantor M.N."/>
            <person name="Hua S.X."/>
            <person name="Woyke T."/>
            <person name="Eisen J."/>
            <person name="Klenk H.-P."/>
            <person name="Klenk H.-P."/>
        </authorList>
    </citation>
    <scope>NUCLEOTIDE SEQUENCE [LARGE SCALE GENOMIC DNA]</scope>
    <source>
        <strain evidence="1 2">SP4</strain>
    </source>
</reference>
<proteinExistence type="predicted"/>
<dbReference type="OrthoDB" id="267434at2157"/>
<keyword evidence="2" id="KW-1185">Reference proteome</keyword>
<evidence type="ECO:0000313" key="1">
    <source>
        <dbReference type="EMBL" id="AGB37929.1"/>
    </source>
</evidence>
<dbReference type="GeneID" id="14403829"/>
<dbReference type="AlphaFoldDB" id="L0K0R3"/>
<dbReference type="KEGG" id="nou:Natoc_2145"/>
<accession>L0K0R3</accession>
<dbReference type="HOGENOM" id="CLU_097417_0_0_2"/>
<dbReference type="eggNOG" id="arCOG06417">
    <property type="taxonomic scope" value="Archaea"/>
</dbReference>